<accession>A0ABQ8JQ30</accession>
<gene>
    <name evidence="3" type="primary">FARP2</name>
    <name evidence="3" type="ORF">DERP_004590</name>
</gene>
<dbReference type="PANTHER" id="PTHR45858:SF5">
    <property type="entry name" value="MOESIN_EZRIN_RADIXIN HOMOLOG 1"/>
    <property type="match status" value="1"/>
</dbReference>
<dbReference type="SUPFAM" id="SSF50729">
    <property type="entry name" value="PH domain-like"/>
    <property type="match status" value="1"/>
</dbReference>
<dbReference type="SMART" id="SM00233">
    <property type="entry name" value="PH"/>
    <property type="match status" value="1"/>
</dbReference>
<evidence type="ECO:0000256" key="1">
    <source>
        <dbReference type="SAM" id="MobiDB-lite"/>
    </source>
</evidence>
<keyword evidence="4" id="KW-1185">Reference proteome</keyword>
<reference evidence="3 4" key="1">
    <citation type="journal article" date="2018" name="J. Allergy Clin. Immunol.">
        <title>High-quality assembly of Dermatophagoides pteronyssinus genome and transcriptome reveals a wide range of novel allergens.</title>
        <authorList>
            <person name="Liu X.Y."/>
            <person name="Yang K.Y."/>
            <person name="Wang M.Q."/>
            <person name="Kwok J.S."/>
            <person name="Zeng X."/>
            <person name="Yang Z."/>
            <person name="Xiao X.J."/>
            <person name="Lau C.P."/>
            <person name="Li Y."/>
            <person name="Huang Z.M."/>
            <person name="Ba J.G."/>
            <person name="Yim A.K."/>
            <person name="Ouyang C.Y."/>
            <person name="Ngai S.M."/>
            <person name="Chan T.F."/>
            <person name="Leung E.L."/>
            <person name="Liu L."/>
            <person name="Liu Z.G."/>
            <person name="Tsui S.K."/>
        </authorList>
    </citation>
    <scope>NUCLEOTIDE SEQUENCE [LARGE SCALE GENOMIC DNA]</scope>
    <source>
        <strain evidence="3">Derp</strain>
    </source>
</reference>
<dbReference type="CDD" id="cd13235">
    <property type="entry name" value="PH2_FARP1-like"/>
    <property type="match status" value="1"/>
</dbReference>
<organism evidence="3 4">
    <name type="scientific">Dermatophagoides pteronyssinus</name>
    <name type="common">European house dust mite</name>
    <dbReference type="NCBI Taxonomy" id="6956"/>
    <lineage>
        <taxon>Eukaryota</taxon>
        <taxon>Metazoa</taxon>
        <taxon>Ecdysozoa</taxon>
        <taxon>Arthropoda</taxon>
        <taxon>Chelicerata</taxon>
        <taxon>Arachnida</taxon>
        <taxon>Acari</taxon>
        <taxon>Acariformes</taxon>
        <taxon>Sarcoptiformes</taxon>
        <taxon>Astigmata</taxon>
        <taxon>Psoroptidia</taxon>
        <taxon>Analgoidea</taxon>
        <taxon>Pyroglyphidae</taxon>
        <taxon>Dermatophagoidinae</taxon>
        <taxon>Dermatophagoides</taxon>
    </lineage>
</organism>
<protein>
    <submittedName>
        <fullName evidence="3">FERM, ARHGEF and pleckstrin domain-containing protein 2</fullName>
    </submittedName>
</protein>
<feature type="domain" description="PH" evidence="2">
    <location>
        <begin position="61"/>
        <end position="158"/>
    </location>
</feature>
<evidence type="ECO:0000313" key="3">
    <source>
        <dbReference type="EMBL" id="KAH9424406.1"/>
    </source>
</evidence>
<evidence type="ECO:0000313" key="4">
    <source>
        <dbReference type="Proteomes" id="UP000887458"/>
    </source>
</evidence>
<name>A0ABQ8JQ30_DERPT</name>
<dbReference type="Pfam" id="PF00169">
    <property type="entry name" value="PH"/>
    <property type="match status" value="1"/>
</dbReference>
<feature type="compositionally biased region" description="Low complexity" evidence="1">
    <location>
        <begin position="10"/>
        <end position="20"/>
    </location>
</feature>
<dbReference type="PROSITE" id="PS50003">
    <property type="entry name" value="PH_DOMAIN"/>
    <property type="match status" value="1"/>
</dbReference>
<dbReference type="InterPro" id="IPR011993">
    <property type="entry name" value="PH-like_dom_sf"/>
</dbReference>
<dbReference type="Proteomes" id="UP000887458">
    <property type="component" value="Unassembled WGS sequence"/>
</dbReference>
<dbReference type="EMBL" id="NJHN03000029">
    <property type="protein sequence ID" value="KAH9424406.1"/>
    <property type="molecule type" value="Genomic_DNA"/>
</dbReference>
<dbReference type="Gene3D" id="2.30.29.30">
    <property type="entry name" value="Pleckstrin-homology domain (PH domain)/Phosphotyrosine-binding domain (PTB)"/>
    <property type="match status" value="1"/>
</dbReference>
<comment type="caution">
    <text evidence="3">The sequence shown here is derived from an EMBL/GenBank/DDBJ whole genome shotgun (WGS) entry which is preliminary data.</text>
</comment>
<proteinExistence type="predicted"/>
<dbReference type="InterPro" id="IPR051835">
    <property type="entry name" value="RAC1-GEF"/>
</dbReference>
<reference evidence="3 4" key="2">
    <citation type="journal article" date="2022" name="Mol. Biol. Evol.">
        <title>Comparative Genomics Reveals Insights into the Divergent Evolution of Astigmatic Mites and Household Pest Adaptations.</title>
        <authorList>
            <person name="Xiong Q."/>
            <person name="Wan A.T."/>
            <person name="Liu X."/>
            <person name="Fung C.S."/>
            <person name="Xiao X."/>
            <person name="Malainual N."/>
            <person name="Hou J."/>
            <person name="Wang L."/>
            <person name="Wang M."/>
            <person name="Yang K.Y."/>
            <person name="Cui Y."/>
            <person name="Leung E.L."/>
            <person name="Nong W."/>
            <person name="Shin S.K."/>
            <person name="Au S.W."/>
            <person name="Jeong K.Y."/>
            <person name="Chew F.T."/>
            <person name="Hui J.H."/>
            <person name="Leung T.F."/>
            <person name="Tungtrongchitr A."/>
            <person name="Zhong N."/>
            <person name="Liu Z."/>
            <person name="Tsui S.K."/>
        </authorList>
    </citation>
    <scope>NUCLEOTIDE SEQUENCE [LARGE SCALE GENOMIC DNA]</scope>
    <source>
        <strain evidence="3">Derp</strain>
    </source>
</reference>
<sequence length="179" mass="20802">MTNTAISTMNNGNNGDANQQQQFGIDNIQQQQQQSRSNTIIHVCWQRNCTITNFDYRYALTVSFSGYLLRKFKNSSGWQKLWVEFTHFCLFFYKTAEDNYPLASLPVIGYTVSIPLDADNMSKNYVFKLQFKKHVYFFRAESEYSFNKWMEVIKKSTSIIPSSSTLPPPPLTITTLQKQ</sequence>
<feature type="region of interest" description="Disordered" evidence="1">
    <location>
        <begin position="1"/>
        <end position="20"/>
    </location>
</feature>
<dbReference type="PANTHER" id="PTHR45858">
    <property type="entry name" value="FERM DOMAIN CONTAINING PROTEIN"/>
    <property type="match status" value="1"/>
</dbReference>
<evidence type="ECO:0000259" key="2">
    <source>
        <dbReference type="PROSITE" id="PS50003"/>
    </source>
</evidence>
<dbReference type="InterPro" id="IPR001849">
    <property type="entry name" value="PH_domain"/>
</dbReference>